<keyword evidence="2" id="KW-0548">Nucleotidyltransferase</keyword>
<dbReference type="Gene3D" id="3.40.50.720">
    <property type="entry name" value="NAD(P)-binding Rossmann-like Domain"/>
    <property type="match status" value="1"/>
</dbReference>
<accession>A0ABU9YGB3</accession>
<dbReference type="PANTHER" id="PTHR10953">
    <property type="entry name" value="UBIQUITIN-ACTIVATING ENZYME E1"/>
    <property type="match status" value="1"/>
</dbReference>
<dbReference type="CDD" id="cd00757">
    <property type="entry name" value="ThiF_MoeB_HesA_family"/>
    <property type="match status" value="1"/>
</dbReference>
<gene>
    <name evidence="2" type="primary">moeB</name>
    <name evidence="2" type="ORF">WG926_05845</name>
</gene>
<dbReference type="PANTHER" id="PTHR10953:SF102">
    <property type="entry name" value="ADENYLYLTRANSFERASE AND SULFURTRANSFERASE MOCS3"/>
    <property type="match status" value="1"/>
</dbReference>
<feature type="domain" description="THIF-type NAD/FAD binding fold" evidence="1">
    <location>
        <begin position="15"/>
        <end position="259"/>
    </location>
</feature>
<comment type="caution">
    <text evidence="2">The sequence shown here is derived from an EMBL/GenBank/DDBJ whole genome shotgun (WGS) entry which is preliminary data.</text>
</comment>
<evidence type="ECO:0000313" key="3">
    <source>
        <dbReference type="Proteomes" id="UP001413721"/>
    </source>
</evidence>
<name>A0ABU9YGB3_9PROT</name>
<evidence type="ECO:0000259" key="1">
    <source>
        <dbReference type="Pfam" id="PF00899"/>
    </source>
</evidence>
<keyword evidence="3" id="KW-1185">Reference proteome</keyword>
<dbReference type="InterPro" id="IPR035985">
    <property type="entry name" value="Ubiquitin-activating_enz"/>
</dbReference>
<dbReference type="GO" id="GO:0016779">
    <property type="term" value="F:nucleotidyltransferase activity"/>
    <property type="evidence" value="ECO:0007669"/>
    <property type="project" value="UniProtKB-KW"/>
</dbReference>
<evidence type="ECO:0000313" key="2">
    <source>
        <dbReference type="EMBL" id="MEN2987818.1"/>
    </source>
</evidence>
<dbReference type="EMBL" id="JBBKTW010000002">
    <property type="protein sequence ID" value="MEN2987818.1"/>
    <property type="molecule type" value="Genomic_DNA"/>
</dbReference>
<reference evidence="2 3" key="1">
    <citation type="submission" date="2024-03" db="EMBL/GenBank/DDBJ databases">
        <title>High-quality draft genome sequencing of Tistrella sp. BH-R2-4.</title>
        <authorList>
            <person name="Dong C."/>
        </authorList>
    </citation>
    <scope>NUCLEOTIDE SEQUENCE [LARGE SCALE GENOMIC DNA]</scope>
    <source>
        <strain evidence="2 3">BH-R2-4</strain>
    </source>
</reference>
<sequence>MSDDDELTDAEIERYSRQLVLPEFSEAAQLALKRARVLLIGAGGLGAPLGLYLAAAGVGTIGIVDGDRVDLSNLQRQIIHRTDDIGAPKVDSAARAIRALNPLTRVETHDMPISAANAEALIGSYDLVADGSDNFDTRFLVNDACHLLGRTLVSAAILRFDGQVYTFASHRHRLGPTGGPRLPCYRCLYPAPPPPGLIPSCSSGGIIGALAGMVGSLQALEVVKELTGIGEGLAGRMLIIDALSNRFRSVRLPADPDCPLCGSHPRITRIGQEAG</sequence>
<dbReference type="Pfam" id="PF00899">
    <property type="entry name" value="ThiF"/>
    <property type="match status" value="1"/>
</dbReference>
<dbReference type="SUPFAM" id="SSF69572">
    <property type="entry name" value="Activating enzymes of the ubiquitin-like proteins"/>
    <property type="match status" value="1"/>
</dbReference>
<organism evidence="2 3">
    <name type="scientific">Tistrella arctica</name>
    <dbReference type="NCBI Taxonomy" id="3133430"/>
    <lineage>
        <taxon>Bacteria</taxon>
        <taxon>Pseudomonadati</taxon>
        <taxon>Pseudomonadota</taxon>
        <taxon>Alphaproteobacteria</taxon>
        <taxon>Geminicoccales</taxon>
        <taxon>Geminicoccaceae</taxon>
        <taxon>Tistrella</taxon>
    </lineage>
</organism>
<dbReference type="Proteomes" id="UP001413721">
    <property type="component" value="Unassembled WGS sequence"/>
</dbReference>
<dbReference type="InterPro" id="IPR045886">
    <property type="entry name" value="ThiF/MoeB/HesA"/>
</dbReference>
<dbReference type="NCBIfam" id="NF004281">
    <property type="entry name" value="PRK05690.1"/>
    <property type="match status" value="1"/>
</dbReference>
<proteinExistence type="predicted"/>
<dbReference type="InterPro" id="IPR000594">
    <property type="entry name" value="ThiF_NAD_FAD-bd"/>
</dbReference>
<dbReference type="RefSeq" id="WP_345932548.1">
    <property type="nucleotide sequence ID" value="NZ_JBBKTV010000003.1"/>
</dbReference>
<protein>
    <submittedName>
        <fullName evidence="2">Molybdopterin-synthase adenylyltransferase MoeB</fullName>
    </submittedName>
</protein>
<keyword evidence="2" id="KW-0808">Transferase</keyword>